<keyword evidence="3" id="KW-0159">Chromosome partition</keyword>
<evidence type="ECO:0000313" key="5">
    <source>
        <dbReference type="EMBL" id="MDQ0567775.1"/>
    </source>
</evidence>
<dbReference type="InterPro" id="IPR036390">
    <property type="entry name" value="WH_DNA-bd_sf"/>
</dbReference>
<evidence type="ECO:0000256" key="4">
    <source>
        <dbReference type="ARBA" id="ARBA00023306"/>
    </source>
</evidence>
<sequence>MNTNIKAIIEGLLFIYGDDGISLLEIQDVLDTIKPNDIKQAIIDLNKKYQADETCALSIQVFGNNKYRMQTKPELHQYFAKLEKQENNRKLSQSTIEVLSIIAYKGPISKSQIDFLRNSDSAYQMYKLREKKLIRVAKKDEHTRANLYTITDNFFKIFNLQGGIESLPVISDEEIDKLIEQQEVEQKQENQHLFDQVEDFDIEE</sequence>
<dbReference type="PIRSF" id="PIRSF019345">
    <property type="entry name" value="ScpB"/>
    <property type="match status" value="1"/>
</dbReference>
<dbReference type="NCBIfam" id="TIGR00281">
    <property type="entry name" value="SMC-Scp complex subunit ScpB"/>
    <property type="match status" value="1"/>
</dbReference>
<organism evidence="5 6">
    <name type="scientific">Mycoplasma yeatsii</name>
    <dbReference type="NCBI Taxonomy" id="51365"/>
    <lineage>
        <taxon>Bacteria</taxon>
        <taxon>Bacillati</taxon>
        <taxon>Mycoplasmatota</taxon>
        <taxon>Mollicutes</taxon>
        <taxon>Mycoplasmataceae</taxon>
        <taxon>Mycoplasma</taxon>
    </lineage>
</organism>
<evidence type="ECO:0000313" key="6">
    <source>
        <dbReference type="Proteomes" id="UP001236620"/>
    </source>
</evidence>
<dbReference type="SUPFAM" id="SSF46785">
    <property type="entry name" value="Winged helix' DNA-binding domain"/>
    <property type="match status" value="2"/>
</dbReference>
<accession>A0ABU0NEA6</accession>
<dbReference type="PANTHER" id="PTHR34298">
    <property type="entry name" value="SEGREGATION AND CONDENSATION PROTEIN B"/>
    <property type="match status" value="1"/>
</dbReference>
<keyword evidence="1" id="KW-0963">Cytoplasm</keyword>
<keyword evidence="6" id="KW-1185">Reference proteome</keyword>
<dbReference type="PANTHER" id="PTHR34298:SF2">
    <property type="entry name" value="SEGREGATION AND CONDENSATION PROTEIN B"/>
    <property type="match status" value="1"/>
</dbReference>
<dbReference type="InterPro" id="IPR036388">
    <property type="entry name" value="WH-like_DNA-bd_sf"/>
</dbReference>
<dbReference type="Gene3D" id="1.10.10.10">
    <property type="entry name" value="Winged helix-like DNA-binding domain superfamily/Winged helix DNA-binding domain"/>
    <property type="match status" value="2"/>
</dbReference>
<name>A0ABU0NEA6_9MOLU</name>
<dbReference type="EMBL" id="JAUSWP010000003">
    <property type="protein sequence ID" value="MDQ0567775.1"/>
    <property type="molecule type" value="Genomic_DNA"/>
</dbReference>
<keyword evidence="4" id="KW-0131">Cell cycle</keyword>
<evidence type="ECO:0000256" key="3">
    <source>
        <dbReference type="ARBA" id="ARBA00022829"/>
    </source>
</evidence>
<comment type="caution">
    <text evidence="5">The sequence shown here is derived from an EMBL/GenBank/DDBJ whole genome shotgun (WGS) entry which is preliminary data.</text>
</comment>
<proteinExistence type="predicted"/>
<reference evidence="5" key="1">
    <citation type="submission" date="2023-07" db="EMBL/GenBank/DDBJ databases">
        <title>Genomic Encyclopedia of Type Strains, Phase IV (KMG-IV): sequencing the most valuable type-strain genomes for metagenomic binning, comparative biology and taxonomic classification.</title>
        <authorList>
            <person name="Goeker M."/>
        </authorList>
    </citation>
    <scope>NUCLEOTIDE SEQUENCE [LARGE SCALE GENOMIC DNA]</scope>
    <source>
        <strain evidence="5">DSM 22019</strain>
    </source>
</reference>
<evidence type="ECO:0000256" key="1">
    <source>
        <dbReference type="ARBA" id="ARBA00022490"/>
    </source>
</evidence>
<keyword evidence="2" id="KW-0132">Cell division</keyword>
<gene>
    <name evidence="5" type="ORF">J2Z63_000420</name>
</gene>
<protein>
    <submittedName>
        <fullName evidence="5">Segregation and condensation protein B</fullName>
    </submittedName>
</protein>
<dbReference type="Proteomes" id="UP001236620">
    <property type="component" value="Unassembled WGS sequence"/>
</dbReference>
<dbReference type="InterPro" id="IPR005234">
    <property type="entry name" value="ScpB_csome_segregation"/>
</dbReference>
<dbReference type="Pfam" id="PF04079">
    <property type="entry name" value="SMC_ScpB"/>
    <property type="match status" value="1"/>
</dbReference>
<dbReference type="RefSeq" id="WP_307444742.1">
    <property type="nucleotide sequence ID" value="NZ_JAUSWP010000003.1"/>
</dbReference>
<evidence type="ECO:0000256" key="2">
    <source>
        <dbReference type="ARBA" id="ARBA00022618"/>
    </source>
</evidence>